<organism evidence="1">
    <name type="scientific">Symploca sp. SIO1C4</name>
    <dbReference type="NCBI Taxonomy" id="2607765"/>
    <lineage>
        <taxon>Bacteria</taxon>
        <taxon>Bacillati</taxon>
        <taxon>Cyanobacteriota</taxon>
        <taxon>Cyanophyceae</taxon>
        <taxon>Coleofasciculales</taxon>
        <taxon>Coleofasciculaceae</taxon>
        <taxon>Symploca</taxon>
    </lineage>
</organism>
<gene>
    <name evidence="1" type="ORF">F6J89_11460</name>
</gene>
<dbReference type="EMBL" id="JAAHFQ010000186">
    <property type="protein sequence ID" value="NER28222.1"/>
    <property type="molecule type" value="Genomic_DNA"/>
</dbReference>
<dbReference type="AlphaFoldDB" id="A0A6B3NC95"/>
<accession>A0A6B3NC95</accession>
<comment type="caution">
    <text evidence="1">The sequence shown here is derived from an EMBL/GenBank/DDBJ whole genome shotgun (WGS) entry which is preliminary data.</text>
</comment>
<feature type="non-terminal residue" evidence="1">
    <location>
        <position position="142"/>
    </location>
</feature>
<name>A0A6B3NC95_9CYAN</name>
<proteinExistence type="predicted"/>
<evidence type="ECO:0000313" key="1">
    <source>
        <dbReference type="EMBL" id="NER28222.1"/>
    </source>
</evidence>
<protein>
    <submittedName>
        <fullName evidence="1">PEP-CTERM sorting domain-containing protein</fullName>
    </submittedName>
</protein>
<reference evidence="1" key="1">
    <citation type="submission" date="2019-11" db="EMBL/GenBank/DDBJ databases">
        <title>Genomic insights into an expanded diversity of filamentous marine cyanobacteria reveals the extraordinary biosynthetic potential of Moorea and Okeania.</title>
        <authorList>
            <person name="Ferreira Leao T."/>
            <person name="Wang M."/>
            <person name="Moss N."/>
            <person name="Da Silva R."/>
            <person name="Sanders J."/>
            <person name="Nurk S."/>
            <person name="Gurevich A."/>
            <person name="Humphrey G."/>
            <person name="Reher R."/>
            <person name="Zhu Q."/>
            <person name="Belda-Ferre P."/>
            <person name="Glukhov E."/>
            <person name="Rex R."/>
            <person name="Dorrestein P.C."/>
            <person name="Knight R."/>
            <person name="Pevzner P."/>
            <person name="Gerwick W.H."/>
            <person name="Gerwick L."/>
        </authorList>
    </citation>
    <scope>NUCLEOTIDE SEQUENCE</scope>
    <source>
        <strain evidence="1">SIO1C4</strain>
    </source>
</reference>
<sequence length="142" mass="15165">MVAVGAACIALGVGGAAEATVLTFDDITTSPYKIISDGYGGFDWTNFGVVNRSYVPNTGYDNGTVSEDYTAYNRYSRPVTVSSDSVFDFNGAYLTAAWNTGLNILVQGFSGGALQESKTVTVNTDAPTWFDFDFLGIDSLKF</sequence>